<reference evidence="3" key="1">
    <citation type="submission" date="2011-06" db="EMBL/GenBank/DDBJ databases">
        <title>The Genome Sequence of Fusarium oxysporum Fo47.</title>
        <authorList>
            <consortium name="The Broad Institute Genome Sequencing Platform"/>
            <person name="Ma L.-J."/>
            <person name="Gale L.R."/>
            <person name="Schwartz D.C."/>
            <person name="Zhou S."/>
            <person name="Corby-Kistler H."/>
            <person name="Young S.K."/>
            <person name="Zeng Q."/>
            <person name="Gargeya S."/>
            <person name="Fitzgerald M."/>
            <person name="Haas B."/>
            <person name="Abouelleil A."/>
            <person name="Alvarado L."/>
            <person name="Arachchi H.M."/>
            <person name="Berlin A."/>
            <person name="Brown A."/>
            <person name="Chapman S.B."/>
            <person name="Chen Z."/>
            <person name="Dunbar C."/>
            <person name="Freedman E."/>
            <person name="Gearin G."/>
            <person name="Gellesch M."/>
            <person name="Goldberg J."/>
            <person name="Griggs A."/>
            <person name="Gujja S."/>
            <person name="Heiman D."/>
            <person name="Howarth C."/>
            <person name="Larson L."/>
            <person name="Lui A."/>
            <person name="MacDonald P.J.P."/>
            <person name="Mehta T."/>
            <person name="Montmayeur A."/>
            <person name="Murphy C."/>
            <person name="Neiman D."/>
            <person name="Pearson M."/>
            <person name="Priest M."/>
            <person name="Roberts A."/>
            <person name="Saif S."/>
            <person name="Shea T."/>
            <person name="Shenoy N."/>
            <person name="Sisk P."/>
            <person name="Stolte C."/>
            <person name="Sykes S."/>
            <person name="Wortman J."/>
            <person name="Nusbaum C."/>
            <person name="Birren B."/>
        </authorList>
    </citation>
    <scope>NUCLEOTIDE SEQUENCE [LARGE SCALE GENOMIC DNA]</scope>
    <source>
        <strain evidence="3">Fo47</strain>
    </source>
</reference>
<dbReference type="VEuPathDB" id="FungiDB:FOZG_14469"/>
<evidence type="ECO:0000259" key="1">
    <source>
        <dbReference type="Pfam" id="PF01048"/>
    </source>
</evidence>
<dbReference type="Proteomes" id="UP000030766">
    <property type="component" value="Unassembled WGS sequence"/>
</dbReference>
<gene>
    <name evidence="3" type="ORF">FOZG_14469</name>
</gene>
<dbReference type="InterPro" id="IPR035994">
    <property type="entry name" value="Nucleoside_phosphorylase_sf"/>
</dbReference>
<name>W9JR34_FUSOX</name>
<dbReference type="PANTHER" id="PTHR46082">
    <property type="entry name" value="ATP/GTP-BINDING PROTEIN-RELATED"/>
    <property type="match status" value="1"/>
</dbReference>
<evidence type="ECO:0000259" key="2">
    <source>
        <dbReference type="Pfam" id="PF24476"/>
    </source>
</evidence>
<organism evidence="3">
    <name type="scientific">Fusarium oxysporum Fo47</name>
    <dbReference type="NCBI Taxonomy" id="660027"/>
    <lineage>
        <taxon>Eukaryota</taxon>
        <taxon>Fungi</taxon>
        <taxon>Dikarya</taxon>
        <taxon>Ascomycota</taxon>
        <taxon>Pezizomycotina</taxon>
        <taxon>Sordariomycetes</taxon>
        <taxon>Hypocreomycetidae</taxon>
        <taxon>Hypocreales</taxon>
        <taxon>Nectriaceae</taxon>
        <taxon>Fusarium</taxon>
        <taxon>Fusarium oxysporum species complex</taxon>
    </lineage>
</organism>
<dbReference type="Pfam" id="PF24476">
    <property type="entry name" value="DUF7580"/>
    <property type="match status" value="1"/>
</dbReference>
<accession>W9JR34</accession>
<dbReference type="PANTHER" id="PTHR46082:SF11">
    <property type="entry name" value="AAA+ ATPASE DOMAIN-CONTAINING PROTEIN-RELATED"/>
    <property type="match status" value="1"/>
</dbReference>
<dbReference type="GO" id="GO:0009116">
    <property type="term" value="P:nucleoside metabolic process"/>
    <property type="evidence" value="ECO:0007669"/>
    <property type="project" value="InterPro"/>
</dbReference>
<dbReference type="InterPro" id="IPR000845">
    <property type="entry name" value="Nucleoside_phosphorylase_d"/>
</dbReference>
<dbReference type="EMBL" id="JH717906">
    <property type="protein sequence ID" value="EWZ32969.1"/>
    <property type="molecule type" value="Genomic_DNA"/>
</dbReference>
<dbReference type="AlphaFoldDB" id="W9JR34"/>
<feature type="domain" description="DUF7580" evidence="2">
    <location>
        <begin position="180"/>
        <end position="453"/>
    </location>
</feature>
<dbReference type="InterPro" id="IPR053137">
    <property type="entry name" value="NLR-like"/>
</dbReference>
<dbReference type="HOGENOM" id="CLU_012585_0_0_1"/>
<proteinExistence type="predicted"/>
<dbReference type="Gene3D" id="3.40.50.1580">
    <property type="entry name" value="Nucleoside phosphorylase domain"/>
    <property type="match status" value="1"/>
</dbReference>
<dbReference type="SUPFAM" id="SSF53167">
    <property type="entry name" value="Purine and uridine phosphorylases"/>
    <property type="match status" value="1"/>
</dbReference>
<feature type="domain" description="Nucleoside phosphorylase" evidence="1">
    <location>
        <begin position="519"/>
        <end position="797"/>
    </location>
</feature>
<reference evidence="3" key="2">
    <citation type="submission" date="2012-06" db="EMBL/GenBank/DDBJ databases">
        <title>Annotation of the Genome Sequence of Fusarium oxysporum Fo47.</title>
        <authorList>
            <consortium name="The Broad Institute Genomics Platform"/>
            <person name="Ma L.-J."/>
            <person name="Corby-Kistler H."/>
            <person name="Broz K."/>
            <person name="Gale L.R."/>
            <person name="Jonkers W."/>
            <person name="O'Donnell K."/>
            <person name="Ploetz R."/>
            <person name="Steinberg C."/>
            <person name="Schwartz D.C."/>
            <person name="VanEtten H."/>
            <person name="Zhou S."/>
            <person name="Young S.K."/>
            <person name="Zeng Q."/>
            <person name="Gargeya S."/>
            <person name="Fitzgerald M."/>
            <person name="Abouelleil A."/>
            <person name="Alvarado L."/>
            <person name="Chapman S.B."/>
            <person name="Gainer-Dewar J."/>
            <person name="Goldberg J."/>
            <person name="Griggs A."/>
            <person name="Gujja S."/>
            <person name="Hansen M."/>
            <person name="Howarth C."/>
            <person name="Imamovic A."/>
            <person name="Ireland A."/>
            <person name="Larimer J."/>
            <person name="McCowan C."/>
            <person name="Murphy C."/>
            <person name="Pearson M."/>
            <person name="Poon T.W."/>
            <person name="Priest M."/>
            <person name="Roberts A."/>
            <person name="Saif S."/>
            <person name="Shea T."/>
            <person name="Sykes S."/>
            <person name="Wortman J."/>
            <person name="Nusbaum C."/>
            <person name="Birren B."/>
        </authorList>
    </citation>
    <scope>NUCLEOTIDE SEQUENCE</scope>
    <source>
        <strain evidence="3">Fo47</strain>
    </source>
</reference>
<dbReference type="Pfam" id="PF01048">
    <property type="entry name" value="PNP_UDP_1"/>
    <property type="match status" value="1"/>
</dbReference>
<dbReference type="GO" id="GO:0003824">
    <property type="term" value="F:catalytic activity"/>
    <property type="evidence" value="ECO:0007669"/>
    <property type="project" value="InterPro"/>
</dbReference>
<evidence type="ECO:0000313" key="3">
    <source>
        <dbReference type="EMBL" id="EWZ32969.1"/>
    </source>
</evidence>
<protein>
    <submittedName>
        <fullName evidence="3">Uncharacterized protein</fullName>
    </submittedName>
</protein>
<sequence length="848" mass="94274">MAAVNSDLPCASGSETINSLYLTYKAAQQITETLWANERDEELRSFCASLMAYFNMMKRSLSILDDTSVSDGDNSLITLLLAPIKLMFPATCFKGPAKDRLRELVRLGENIGRAKSDFTNLTNIALVDLTKTYESRDELLKSLAMCEETLRDSYLEDLSRWATEDFSPQLVIAELPYGISNAAQSMFEAMVACIDCRCKTEHDFGARLYLGTHRKPEATPRAEDEDIIDFDMFLSTQYDWKEVRVHVSRNRVVQIVTGPANDSQSKRKRTEANALKIRQLCEAIAKIKSMAAYRLELKVLRNQLFQLQPEICNSAIDTSQNAVSLEYILRHRKGSFTERTKRILAVILASTVFHLYDTPWLQSTWGSPDILFFRTSSSAILFRPFINTPLSSLHPPVAEAPTNPPSSDDIPKDTDSDDPDLEDFFTHPCPNVITLALVLLEVYLETPLDILAQKFNIKLGTNTQPSAFTRYMDANLGSTSLDHPHSSPVPDYPADGPSNRSNLSDPRLDMQDYPHSAYTVGIICALPLELRAVQALFDTEHNGHTKMKGDSNTYALGTMGQHMIVAACLPSGEYGTNAAADAASNMRRTYYELEFCLLVGIGGGTPSPEIDIRLGDVVVSLPTSRSSGVIQYDRGKECEGNTFQLTGSLQGPPKGLRTATSALCSKPDHCSNSLRPYLEDIVRSIPCSPTSDYSHPGQENDHLFKAACSTCFALRDCIDAESHVQRRARRPTDQPEVHYGLIASGNRVLKDAVARDRWAKEHGILCFEMEAAGVMNTLPCLVIRGICDYADSYKNKRWQNYAAATAASYAKLLLRHTASSSIEWNTARIGYKNSLCIYTNGEEPKAKR</sequence>
<dbReference type="InterPro" id="IPR056002">
    <property type="entry name" value="DUF7580"/>
</dbReference>